<reference evidence="2" key="1">
    <citation type="journal article" date="2008" name="BMC Genomics">
        <title>A conifer genomics resource of 200,000 spruce (Picea spp.) ESTs and 6,464 high-quality, sequence-finished full-length cDNAs for Sitka spruce (Picea sitchensis).</title>
        <authorList>
            <person name="Ralph S.G."/>
            <person name="Chun H.J."/>
            <person name="Kolosova N."/>
            <person name="Cooper D."/>
            <person name="Oddy C."/>
            <person name="Ritland C.E."/>
            <person name="Kirkpatrick R."/>
            <person name="Moore R."/>
            <person name="Barber S."/>
            <person name="Holt R.A."/>
            <person name="Jones S.J."/>
            <person name="Marra M.A."/>
            <person name="Douglas C.J."/>
            <person name="Ritland K."/>
            <person name="Bohlmann J."/>
        </authorList>
    </citation>
    <scope>NUCLEOTIDE SEQUENCE</scope>
    <source>
        <tissue evidence="2">Green portion of the leader tissue</tissue>
    </source>
</reference>
<organism evidence="2">
    <name type="scientific">Picea sitchensis</name>
    <name type="common">Sitka spruce</name>
    <name type="synonym">Pinus sitchensis</name>
    <dbReference type="NCBI Taxonomy" id="3332"/>
    <lineage>
        <taxon>Eukaryota</taxon>
        <taxon>Viridiplantae</taxon>
        <taxon>Streptophyta</taxon>
        <taxon>Embryophyta</taxon>
        <taxon>Tracheophyta</taxon>
        <taxon>Spermatophyta</taxon>
        <taxon>Pinopsida</taxon>
        <taxon>Pinidae</taxon>
        <taxon>Conifers I</taxon>
        <taxon>Pinales</taxon>
        <taxon>Pinaceae</taxon>
        <taxon>Picea</taxon>
    </lineage>
</organism>
<dbReference type="PANTHER" id="PTHR35280">
    <property type="entry name" value="F17L21.9"/>
    <property type="match status" value="1"/>
</dbReference>
<dbReference type="OMA" id="CPGTEDH"/>
<accession>A9NS29</accession>
<feature type="compositionally biased region" description="Basic and acidic residues" evidence="1">
    <location>
        <begin position="122"/>
        <end position="146"/>
    </location>
</feature>
<evidence type="ECO:0000313" key="2">
    <source>
        <dbReference type="EMBL" id="ABK23440.1"/>
    </source>
</evidence>
<proteinExistence type="evidence at transcript level"/>
<sequence length="282" mass="31592">MPRSKYSQSVECDSWQGKYFLSSFPRSSQSVHLQATGILPSNECPCTEDHIDTHFDSSTVMTDRAAQQDLDLIELALCRLLHDDKSHDPHGEDAESKLIRDEKDRDLLIRLLDQLNSLKAERGQKDCETSLPTDDRNPDTEPRGSDKIGGQVKNEEVMEEIRKVKKQNNLTHLMLGIILASNVIWRLSELAIALLIRKQISNPLKLIGSFITGNFKGPVTQNHSNSHNLRASLQSRVEAPAIPQFEAPQLPHIEMPSFFQTEDKALHIANGKLANESAGQAQ</sequence>
<dbReference type="EMBL" id="EF084110">
    <property type="protein sequence ID" value="ABK23440.1"/>
    <property type="molecule type" value="mRNA"/>
</dbReference>
<evidence type="ECO:0000256" key="1">
    <source>
        <dbReference type="SAM" id="MobiDB-lite"/>
    </source>
</evidence>
<dbReference type="AlphaFoldDB" id="A9NS29"/>
<dbReference type="PANTHER" id="PTHR35280:SF1">
    <property type="entry name" value="F17L21.9"/>
    <property type="match status" value="1"/>
</dbReference>
<protein>
    <submittedName>
        <fullName evidence="2">Uncharacterized protein</fullName>
    </submittedName>
</protein>
<feature type="region of interest" description="Disordered" evidence="1">
    <location>
        <begin position="122"/>
        <end position="150"/>
    </location>
</feature>
<name>A9NS29_PICSI</name>